<reference evidence="2" key="1">
    <citation type="submission" date="2016-10" db="EMBL/GenBank/DDBJ databases">
        <title>Sequence of Gallionella enrichment culture.</title>
        <authorList>
            <person name="Poehlein A."/>
            <person name="Muehling M."/>
            <person name="Daniel R."/>
        </authorList>
    </citation>
    <scope>NUCLEOTIDE SEQUENCE</scope>
</reference>
<feature type="transmembrane region" description="Helical" evidence="1">
    <location>
        <begin position="82"/>
        <end position="100"/>
    </location>
</feature>
<name>A0A1J5QAZ8_9ZZZZ</name>
<proteinExistence type="predicted"/>
<organism evidence="2">
    <name type="scientific">mine drainage metagenome</name>
    <dbReference type="NCBI Taxonomy" id="410659"/>
    <lineage>
        <taxon>unclassified sequences</taxon>
        <taxon>metagenomes</taxon>
        <taxon>ecological metagenomes</taxon>
    </lineage>
</organism>
<keyword evidence="1" id="KW-0472">Membrane</keyword>
<comment type="caution">
    <text evidence="2">The sequence shown here is derived from an EMBL/GenBank/DDBJ whole genome shotgun (WGS) entry which is preliminary data.</text>
</comment>
<gene>
    <name evidence="2" type="ORF">GALL_436720</name>
</gene>
<feature type="transmembrane region" description="Helical" evidence="1">
    <location>
        <begin position="53"/>
        <end position="70"/>
    </location>
</feature>
<accession>A0A1J5QAZ8</accession>
<feature type="transmembrane region" description="Helical" evidence="1">
    <location>
        <begin position="112"/>
        <end position="131"/>
    </location>
</feature>
<dbReference type="AlphaFoldDB" id="A0A1J5QAZ8"/>
<dbReference type="EMBL" id="MLJW01002423">
    <property type="protein sequence ID" value="OIQ74675.1"/>
    <property type="molecule type" value="Genomic_DNA"/>
</dbReference>
<evidence type="ECO:0008006" key="3">
    <source>
        <dbReference type="Google" id="ProtNLM"/>
    </source>
</evidence>
<keyword evidence="1" id="KW-1133">Transmembrane helix</keyword>
<evidence type="ECO:0000313" key="2">
    <source>
        <dbReference type="EMBL" id="OIQ74675.1"/>
    </source>
</evidence>
<keyword evidence="1" id="KW-0812">Transmembrane</keyword>
<sequence length="134" mass="13849">MLASSMDSIRIFLHVLGATIWVGGQLTLAALVPVLRGFDPSLPKKAARAFNKVAWPAYALLVLTGIWNVAKIPAGASSNYNAILGIKMAVVALSGIAAYLHSKAKSTLGLALWGSLSGLSALSAMFLGALLTGK</sequence>
<protein>
    <recommendedName>
        <fullName evidence="3">Copper resistance protein D</fullName>
    </recommendedName>
</protein>
<evidence type="ECO:0000256" key="1">
    <source>
        <dbReference type="SAM" id="Phobius"/>
    </source>
</evidence>